<dbReference type="Gene3D" id="3.90.190.10">
    <property type="entry name" value="Protein tyrosine phosphatase superfamily"/>
    <property type="match status" value="1"/>
</dbReference>
<evidence type="ECO:0000259" key="1">
    <source>
        <dbReference type="PROSITE" id="PS50056"/>
    </source>
</evidence>
<accession>A0A8K0RI05</accession>
<dbReference type="OrthoDB" id="449382at2759"/>
<dbReference type="PROSITE" id="PS50056">
    <property type="entry name" value="TYR_PHOSPHATASE_2"/>
    <property type="match status" value="1"/>
</dbReference>
<reference evidence="2" key="1">
    <citation type="journal article" date="2021" name="Nat. Commun.">
        <title>Genetic determinants of endophytism in the Arabidopsis root mycobiome.</title>
        <authorList>
            <person name="Mesny F."/>
            <person name="Miyauchi S."/>
            <person name="Thiergart T."/>
            <person name="Pickel B."/>
            <person name="Atanasova L."/>
            <person name="Karlsson M."/>
            <person name="Huettel B."/>
            <person name="Barry K.W."/>
            <person name="Haridas S."/>
            <person name="Chen C."/>
            <person name="Bauer D."/>
            <person name="Andreopoulos W."/>
            <person name="Pangilinan J."/>
            <person name="LaButti K."/>
            <person name="Riley R."/>
            <person name="Lipzen A."/>
            <person name="Clum A."/>
            <person name="Drula E."/>
            <person name="Henrissat B."/>
            <person name="Kohler A."/>
            <person name="Grigoriev I.V."/>
            <person name="Martin F.M."/>
            <person name="Hacquard S."/>
        </authorList>
    </citation>
    <scope>NUCLEOTIDE SEQUENCE</scope>
    <source>
        <strain evidence="2">MPI-SDFR-AT-0120</strain>
    </source>
</reference>
<dbReference type="InterPro" id="IPR016130">
    <property type="entry name" value="Tyr_Pase_AS"/>
</dbReference>
<comment type="caution">
    <text evidence="2">The sequence shown here is derived from an EMBL/GenBank/DDBJ whole genome shotgun (WGS) entry which is preliminary data.</text>
</comment>
<protein>
    <submittedName>
        <fullName evidence="2">Tyrosine-protein phosphatase</fullName>
    </submittedName>
</protein>
<dbReference type="InterPro" id="IPR029021">
    <property type="entry name" value="Prot-tyrosine_phosphatase-like"/>
</dbReference>
<dbReference type="InterPro" id="IPR000387">
    <property type="entry name" value="Tyr_Pase_dom"/>
</dbReference>
<name>A0A8K0RI05_9PLEO</name>
<dbReference type="Pfam" id="PF13350">
    <property type="entry name" value="Y_phosphatase3"/>
    <property type="match status" value="1"/>
</dbReference>
<dbReference type="SUPFAM" id="SSF52799">
    <property type="entry name" value="(Phosphotyrosine protein) phosphatases II"/>
    <property type="match status" value="1"/>
</dbReference>
<sequence>MDTASYTTHEESALTSIFPFHTVQGVANFRDIGGWPIASCTTKHVQKGLVFRGGDSIRITATGITKLQELNVQTDFDLRSRQQIEKLGVRDLGEWGITRVWAPVFGDDEYTEKRARLRYELYASEDPADTVAAFVEILMSGASMMATVVRYVLAAASGPKDGERRAALFMHCTTGNNRTGVFVSLLLLLLGVPAEHVVHEYTLSEQGLAATRHVNVERLLMKGAFIEYGPDEARCKCERMVGARAESMEALLDDVGRRWGGAEGYFVQVVGLSADEVVRLRAALTADGPGELPCRAS</sequence>
<proteinExistence type="predicted"/>
<dbReference type="PROSITE" id="PS00383">
    <property type="entry name" value="TYR_PHOSPHATASE_1"/>
    <property type="match status" value="1"/>
</dbReference>
<evidence type="ECO:0000313" key="3">
    <source>
        <dbReference type="Proteomes" id="UP000813461"/>
    </source>
</evidence>
<dbReference type="Proteomes" id="UP000813461">
    <property type="component" value="Unassembled WGS sequence"/>
</dbReference>
<dbReference type="InterPro" id="IPR026893">
    <property type="entry name" value="Tyr/Ser_Pase_IphP-type"/>
</dbReference>
<gene>
    <name evidence="2" type="ORF">FB567DRAFT_624977</name>
</gene>
<organism evidence="2 3">
    <name type="scientific">Paraphoma chrysanthemicola</name>
    <dbReference type="NCBI Taxonomy" id="798071"/>
    <lineage>
        <taxon>Eukaryota</taxon>
        <taxon>Fungi</taxon>
        <taxon>Dikarya</taxon>
        <taxon>Ascomycota</taxon>
        <taxon>Pezizomycotina</taxon>
        <taxon>Dothideomycetes</taxon>
        <taxon>Pleosporomycetidae</taxon>
        <taxon>Pleosporales</taxon>
        <taxon>Pleosporineae</taxon>
        <taxon>Phaeosphaeriaceae</taxon>
        <taxon>Paraphoma</taxon>
    </lineage>
</organism>
<dbReference type="AlphaFoldDB" id="A0A8K0RI05"/>
<dbReference type="GO" id="GO:0004721">
    <property type="term" value="F:phosphoprotein phosphatase activity"/>
    <property type="evidence" value="ECO:0007669"/>
    <property type="project" value="InterPro"/>
</dbReference>
<dbReference type="EMBL" id="JAGMVJ010000002">
    <property type="protein sequence ID" value="KAH7093772.1"/>
    <property type="molecule type" value="Genomic_DNA"/>
</dbReference>
<feature type="domain" description="Tyrosine specific protein phosphatases" evidence="1">
    <location>
        <begin position="143"/>
        <end position="216"/>
    </location>
</feature>
<keyword evidence="3" id="KW-1185">Reference proteome</keyword>
<evidence type="ECO:0000313" key="2">
    <source>
        <dbReference type="EMBL" id="KAH7093772.1"/>
    </source>
</evidence>